<dbReference type="Pfam" id="PF08281">
    <property type="entry name" value="Sigma70_r4_2"/>
    <property type="match status" value="1"/>
</dbReference>
<dbReference type="InterPro" id="IPR039425">
    <property type="entry name" value="RNA_pol_sigma-70-like"/>
</dbReference>
<sequence length="179" mass="20712">MERESQHESTNHEAFVRHLTENQTRLYGYVYSLLGDHSLASDVVQETNLVLWRKIAEFAPEKPFLPWAFAIARFQVLAHIRDKKRDRVLLDAELVEAISGEVEKQATQMDAFRDALRPCIQKLTPNNRDLVERRYFKAMTVNQLAETFDRTTAAIKVALVRIRRQLGECVEQQIASEGQ</sequence>
<feature type="domain" description="RNA polymerase sigma factor 70 region 4 type 2" evidence="6">
    <location>
        <begin position="114"/>
        <end position="166"/>
    </location>
</feature>
<gene>
    <name evidence="7" type="ORF">QTN89_07020</name>
</gene>
<evidence type="ECO:0000313" key="8">
    <source>
        <dbReference type="Proteomes" id="UP001239462"/>
    </source>
</evidence>
<dbReference type="SUPFAM" id="SSF88946">
    <property type="entry name" value="Sigma2 domain of RNA polymerase sigma factors"/>
    <property type="match status" value="1"/>
</dbReference>
<comment type="caution">
    <text evidence="7">The sequence shown here is derived from an EMBL/GenBank/DDBJ whole genome shotgun (WGS) entry which is preliminary data.</text>
</comment>
<comment type="similarity">
    <text evidence="1">Belongs to the sigma-70 factor family. ECF subfamily.</text>
</comment>
<dbReference type="Gene3D" id="1.10.10.10">
    <property type="entry name" value="Winged helix-like DNA-binding domain superfamily/Winged helix DNA-binding domain"/>
    <property type="match status" value="1"/>
</dbReference>
<evidence type="ECO:0000256" key="1">
    <source>
        <dbReference type="ARBA" id="ARBA00010641"/>
    </source>
</evidence>
<proteinExistence type="inferred from homology"/>
<dbReference type="EMBL" id="JASZZN010000004">
    <property type="protein sequence ID" value="MDM4015175.1"/>
    <property type="molecule type" value="Genomic_DNA"/>
</dbReference>
<evidence type="ECO:0000259" key="5">
    <source>
        <dbReference type="Pfam" id="PF04542"/>
    </source>
</evidence>
<dbReference type="NCBIfam" id="TIGR02937">
    <property type="entry name" value="sigma70-ECF"/>
    <property type="match status" value="1"/>
</dbReference>
<evidence type="ECO:0000259" key="6">
    <source>
        <dbReference type="Pfam" id="PF08281"/>
    </source>
</evidence>
<feature type="domain" description="RNA polymerase sigma-70 region 2" evidence="5">
    <location>
        <begin position="20"/>
        <end position="85"/>
    </location>
</feature>
<dbReference type="InterPro" id="IPR007627">
    <property type="entry name" value="RNA_pol_sigma70_r2"/>
</dbReference>
<dbReference type="SUPFAM" id="SSF88659">
    <property type="entry name" value="Sigma3 and sigma4 domains of RNA polymerase sigma factors"/>
    <property type="match status" value="1"/>
</dbReference>
<dbReference type="InterPro" id="IPR013324">
    <property type="entry name" value="RNA_pol_sigma_r3/r4-like"/>
</dbReference>
<keyword evidence="4" id="KW-0804">Transcription</keyword>
<dbReference type="PANTHER" id="PTHR43133:SF51">
    <property type="entry name" value="RNA POLYMERASE SIGMA FACTOR"/>
    <property type="match status" value="1"/>
</dbReference>
<name>A0ABT7PFA3_9BACT</name>
<dbReference type="PANTHER" id="PTHR43133">
    <property type="entry name" value="RNA POLYMERASE ECF-TYPE SIGMA FACTO"/>
    <property type="match status" value="1"/>
</dbReference>
<dbReference type="InterPro" id="IPR013325">
    <property type="entry name" value="RNA_pol_sigma_r2"/>
</dbReference>
<evidence type="ECO:0000256" key="4">
    <source>
        <dbReference type="ARBA" id="ARBA00023163"/>
    </source>
</evidence>
<dbReference type="InterPro" id="IPR014284">
    <property type="entry name" value="RNA_pol_sigma-70_dom"/>
</dbReference>
<dbReference type="RefSeq" id="WP_289162670.1">
    <property type="nucleotide sequence ID" value="NZ_CP141221.1"/>
</dbReference>
<accession>A0ABT7PFA3</accession>
<dbReference type="InterPro" id="IPR013249">
    <property type="entry name" value="RNA_pol_sigma70_r4_t2"/>
</dbReference>
<reference evidence="7 8" key="1">
    <citation type="submission" date="2023-06" db="EMBL/GenBank/DDBJ databases">
        <title>Roseiconus lacunae JC819 isolated from Gulf of Mannar region, Tamil Nadu.</title>
        <authorList>
            <person name="Pk S."/>
            <person name="Ch S."/>
            <person name="Ch V.R."/>
        </authorList>
    </citation>
    <scope>NUCLEOTIDE SEQUENCE [LARGE SCALE GENOMIC DNA]</scope>
    <source>
        <strain evidence="7 8">JC819</strain>
    </source>
</reference>
<evidence type="ECO:0000256" key="2">
    <source>
        <dbReference type="ARBA" id="ARBA00023015"/>
    </source>
</evidence>
<organism evidence="7 8">
    <name type="scientific">Roseiconus lacunae</name>
    <dbReference type="NCBI Taxonomy" id="2605694"/>
    <lineage>
        <taxon>Bacteria</taxon>
        <taxon>Pseudomonadati</taxon>
        <taxon>Planctomycetota</taxon>
        <taxon>Planctomycetia</taxon>
        <taxon>Pirellulales</taxon>
        <taxon>Pirellulaceae</taxon>
        <taxon>Roseiconus</taxon>
    </lineage>
</organism>
<keyword evidence="8" id="KW-1185">Reference proteome</keyword>
<dbReference type="Gene3D" id="1.10.1740.10">
    <property type="match status" value="1"/>
</dbReference>
<protein>
    <submittedName>
        <fullName evidence="7">Sigma-70 family RNA polymerase sigma factor</fullName>
    </submittedName>
</protein>
<evidence type="ECO:0000256" key="3">
    <source>
        <dbReference type="ARBA" id="ARBA00023082"/>
    </source>
</evidence>
<keyword evidence="3" id="KW-0731">Sigma factor</keyword>
<evidence type="ECO:0000313" key="7">
    <source>
        <dbReference type="EMBL" id="MDM4015175.1"/>
    </source>
</evidence>
<dbReference type="Pfam" id="PF04542">
    <property type="entry name" value="Sigma70_r2"/>
    <property type="match status" value="1"/>
</dbReference>
<dbReference type="Proteomes" id="UP001239462">
    <property type="component" value="Unassembled WGS sequence"/>
</dbReference>
<dbReference type="NCBIfam" id="TIGR02989">
    <property type="entry name" value="Sig-70_gvs1"/>
    <property type="match status" value="1"/>
</dbReference>
<keyword evidence="2" id="KW-0805">Transcription regulation</keyword>
<dbReference type="InterPro" id="IPR014331">
    <property type="entry name" value="RNA_pol_sigma70_ECF_RHOBA"/>
</dbReference>
<dbReference type="InterPro" id="IPR036388">
    <property type="entry name" value="WH-like_DNA-bd_sf"/>
</dbReference>